<evidence type="ECO:0000313" key="4">
    <source>
        <dbReference type="Proteomes" id="UP001216907"/>
    </source>
</evidence>
<reference evidence="3 4" key="1">
    <citation type="submission" date="2023-03" db="EMBL/GenBank/DDBJ databases">
        <title>Paludisphaera mucosa sp. nov. a novel planctomycete from northern fen.</title>
        <authorList>
            <person name="Ivanova A."/>
        </authorList>
    </citation>
    <scope>NUCLEOTIDE SEQUENCE [LARGE SCALE GENOMIC DNA]</scope>
    <source>
        <strain evidence="3 4">Pla2</strain>
    </source>
</reference>
<dbReference type="InterPro" id="IPR027558">
    <property type="entry name" value="Pre_pil_HX9DG_C"/>
</dbReference>
<gene>
    <name evidence="3" type="ORF">PZE19_29065</name>
</gene>
<name>A0ABT6FJV8_9BACT</name>
<dbReference type="Pfam" id="PF07963">
    <property type="entry name" value="N_methyl"/>
    <property type="match status" value="1"/>
</dbReference>
<keyword evidence="1" id="KW-1133">Transmembrane helix</keyword>
<dbReference type="Gene3D" id="3.30.700.10">
    <property type="entry name" value="Glycoprotein, Type 4 Pilin"/>
    <property type="match status" value="1"/>
</dbReference>
<dbReference type="EMBL" id="JARRAG010000002">
    <property type="protein sequence ID" value="MDG3007834.1"/>
    <property type="molecule type" value="Genomic_DNA"/>
</dbReference>
<dbReference type="NCBIfam" id="TIGR04294">
    <property type="entry name" value="pre_pil_HX9DG"/>
    <property type="match status" value="1"/>
</dbReference>
<keyword evidence="1" id="KW-0812">Transmembrane</keyword>
<sequence>MNVLDRPRGPRAAFTLIELLVVIAIIAVLIALLLPAVQSAREAARRIQCTNNMKQLGLAFHNYESTVGSFPPTTILTPAPTGKAGTWQFESSWSAFARSAPFLEQGAFYNAINFSLTYSDKPNTTVSNTPLTALACPSDPGAHIDDASMGSTFYATTSYGTCDGDWYVFSVNWGATNTLGPKNSSLFGPNTSRSIASVTDGLSNTLMASEGLVGHAQMRSCIPSPTAPSDATTGAWTPTNVPAPGAASAQALAEVIGSCGTATGKVKAGGPIGHTRWCNGGVYYSGFTTAMTPNPNVKAVSRATGFSNAGQNVQMDWDSTDENDGGPTYMSLAATSRHSGGVNALMADGSVRFVKDSISGVTWRALGSIAGGEVISSDSY</sequence>
<protein>
    <submittedName>
        <fullName evidence="3">DUF1559 domain-containing protein</fullName>
    </submittedName>
</protein>
<keyword evidence="1" id="KW-0472">Membrane</keyword>
<dbReference type="InterPro" id="IPR012902">
    <property type="entry name" value="N_methyl_site"/>
</dbReference>
<proteinExistence type="predicted"/>
<organism evidence="3 4">
    <name type="scientific">Paludisphaera mucosa</name>
    <dbReference type="NCBI Taxonomy" id="3030827"/>
    <lineage>
        <taxon>Bacteria</taxon>
        <taxon>Pseudomonadati</taxon>
        <taxon>Planctomycetota</taxon>
        <taxon>Planctomycetia</taxon>
        <taxon>Isosphaerales</taxon>
        <taxon>Isosphaeraceae</taxon>
        <taxon>Paludisphaera</taxon>
    </lineage>
</organism>
<dbReference type="Proteomes" id="UP001216907">
    <property type="component" value="Unassembled WGS sequence"/>
</dbReference>
<dbReference type="PANTHER" id="PTHR30093">
    <property type="entry name" value="GENERAL SECRETION PATHWAY PROTEIN G"/>
    <property type="match status" value="1"/>
</dbReference>
<evidence type="ECO:0000313" key="3">
    <source>
        <dbReference type="EMBL" id="MDG3007834.1"/>
    </source>
</evidence>
<dbReference type="Pfam" id="PF07596">
    <property type="entry name" value="SBP_bac_10"/>
    <property type="match status" value="1"/>
</dbReference>
<evidence type="ECO:0000259" key="2">
    <source>
        <dbReference type="Pfam" id="PF07596"/>
    </source>
</evidence>
<dbReference type="InterPro" id="IPR045584">
    <property type="entry name" value="Pilin-like"/>
</dbReference>
<feature type="transmembrane region" description="Helical" evidence="1">
    <location>
        <begin position="12"/>
        <end position="37"/>
    </location>
</feature>
<dbReference type="NCBIfam" id="TIGR02532">
    <property type="entry name" value="IV_pilin_GFxxxE"/>
    <property type="match status" value="1"/>
</dbReference>
<evidence type="ECO:0000256" key="1">
    <source>
        <dbReference type="SAM" id="Phobius"/>
    </source>
</evidence>
<dbReference type="InterPro" id="IPR011453">
    <property type="entry name" value="DUF1559"/>
</dbReference>
<keyword evidence="4" id="KW-1185">Reference proteome</keyword>
<accession>A0ABT6FJV8</accession>
<dbReference type="PANTHER" id="PTHR30093:SF2">
    <property type="entry name" value="TYPE II SECRETION SYSTEM PROTEIN H"/>
    <property type="match status" value="1"/>
</dbReference>
<dbReference type="SUPFAM" id="SSF54523">
    <property type="entry name" value="Pili subunits"/>
    <property type="match status" value="1"/>
</dbReference>
<dbReference type="RefSeq" id="WP_277864106.1">
    <property type="nucleotide sequence ID" value="NZ_JARRAG010000002.1"/>
</dbReference>
<feature type="domain" description="DUF1559" evidence="2">
    <location>
        <begin position="38"/>
        <end position="358"/>
    </location>
</feature>
<comment type="caution">
    <text evidence="3">The sequence shown here is derived from an EMBL/GenBank/DDBJ whole genome shotgun (WGS) entry which is preliminary data.</text>
</comment>